<proteinExistence type="inferred from homology"/>
<dbReference type="EMBL" id="CP001616">
    <property type="protein sequence ID" value="ACQ92706.1"/>
    <property type="molecule type" value="Genomic_DNA"/>
</dbReference>
<evidence type="ECO:0000259" key="3">
    <source>
        <dbReference type="PROSITE" id="PS50801"/>
    </source>
</evidence>
<dbReference type="CDD" id="cd07043">
    <property type="entry name" value="STAS_anti-anti-sigma_factors"/>
    <property type="match status" value="1"/>
</dbReference>
<dbReference type="Gene3D" id="3.30.750.24">
    <property type="entry name" value="STAS domain"/>
    <property type="match status" value="1"/>
</dbReference>
<keyword evidence="5" id="KW-1185">Reference proteome</keyword>
<dbReference type="OrthoDB" id="5297990at2"/>
<dbReference type="eggNOG" id="COG1366">
    <property type="taxonomic scope" value="Bacteria"/>
</dbReference>
<dbReference type="Pfam" id="PF01740">
    <property type="entry name" value="STAS"/>
    <property type="match status" value="1"/>
</dbReference>
<dbReference type="RefSeq" id="WP_012729305.1">
    <property type="nucleotide sequence ID" value="NC_012691.1"/>
</dbReference>
<dbReference type="SUPFAM" id="SSF52091">
    <property type="entry name" value="SpoIIaa-like"/>
    <property type="match status" value="1"/>
</dbReference>
<dbReference type="HOGENOM" id="CLU_115403_6_4_6"/>
<evidence type="ECO:0000256" key="2">
    <source>
        <dbReference type="RuleBase" id="RU003749"/>
    </source>
</evidence>
<comment type="similarity">
    <text evidence="1 2">Belongs to the anti-sigma-factor antagonist family.</text>
</comment>
<dbReference type="NCBIfam" id="TIGR00377">
    <property type="entry name" value="ant_ant_sig"/>
    <property type="match status" value="1"/>
</dbReference>
<accession>C4LDB0</accession>
<protein>
    <recommendedName>
        <fullName evidence="2">Anti-sigma factor antagonist</fullName>
    </recommendedName>
</protein>
<dbReference type="Proteomes" id="UP000009073">
    <property type="component" value="Chromosome"/>
</dbReference>
<dbReference type="PANTHER" id="PTHR33495:SF14">
    <property type="entry name" value="ANTI-SIGMA FACTOR ANTAGONIST"/>
    <property type="match status" value="1"/>
</dbReference>
<organism evidence="4 5">
    <name type="scientific">Tolumonas auensis (strain DSM 9187 / NBRC 110442 / TA 4)</name>
    <dbReference type="NCBI Taxonomy" id="595494"/>
    <lineage>
        <taxon>Bacteria</taxon>
        <taxon>Pseudomonadati</taxon>
        <taxon>Pseudomonadota</taxon>
        <taxon>Gammaproteobacteria</taxon>
        <taxon>Aeromonadales</taxon>
        <taxon>Aeromonadaceae</taxon>
        <taxon>Tolumonas</taxon>
    </lineage>
</organism>
<reference evidence="5" key="1">
    <citation type="submission" date="2009-05" db="EMBL/GenBank/DDBJ databases">
        <title>Complete sequence of Tolumonas auensis DSM 9187.</title>
        <authorList>
            <consortium name="US DOE Joint Genome Institute"/>
            <person name="Lucas S."/>
            <person name="Copeland A."/>
            <person name="Lapidus A."/>
            <person name="Glavina del Rio T."/>
            <person name="Tice H."/>
            <person name="Bruce D."/>
            <person name="Goodwin L."/>
            <person name="Pitluck S."/>
            <person name="Chertkov O."/>
            <person name="Brettin T."/>
            <person name="Detter J.C."/>
            <person name="Han C."/>
            <person name="Larimer F."/>
            <person name="Land M."/>
            <person name="Hauser L."/>
            <person name="Kyrpides N."/>
            <person name="Mikhailova N."/>
            <person name="Spring S."/>
            <person name="Beller H."/>
        </authorList>
    </citation>
    <scope>NUCLEOTIDE SEQUENCE [LARGE SCALE GENOMIC DNA]</scope>
    <source>
        <strain evidence="5">DSM 9187 / TA4</strain>
    </source>
</reference>
<dbReference type="PROSITE" id="PS50801">
    <property type="entry name" value="STAS"/>
    <property type="match status" value="1"/>
</dbReference>
<gene>
    <name evidence="4" type="ordered locus">Tola_1080</name>
</gene>
<sequence>MPVITYTMNRTLVLTIDGELNNATVEEIQPIIDLLIRKHTDVLVDMSSASFIDSAGINALIYLYKQLQANGRRMRLICKQGQPRDLLSILHIDRTITCYPCIRDFLADISAEQAAAGSSSYASLTI</sequence>
<dbReference type="InterPro" id="IPR003658">
    <property type="entry name" value="Anti-sigma_ant"/>
</dbReference>
<evidence type="ECO:0000313" key="5">
    <source>
        <dbReference type="Proteomes" id="UP000009073"/>
    </source>
</evidence>
<dbReference type="AlphaFoldDB" id="C4LDB0"/>
<evidence type="ECO:0000313" key="4">
    <source>
        <dbReference type="EMBL" id="ACQ92706.1"/>
    </source>
</evidence>
<dbReference type="InterPro" id="IPR002645">
    <property type="entry name" value="STAS_dom"/>
</dbReference>
<reference evidence="4 5" key="2">
    <citation type="journal article" date="2011" name="Stand. Genomic Sci.">
        <title>Complete genome sequence of Tolumonas auensis type strain (TA 4).</title>
        <authorList>
            <person name="Chertkov O."/>
            <person name="Copeland A."/>
            <person name="Lucas S."/>
            <person name="Lapidus A."/>
            <person name="Berry K.W."/>
            <person name="Detter J.C."/>
            <person name="Del Rio T.G."/>
            <person name="Hammon N."/>
            <person name="Dalin E."/>
            <person name="Tice H."/>
            <person name="Pitluck S."/>
            <person name="Richardson P."/>
            <person name="Bruce D."/>
            <person name="Goodwin L."/>
            <person name="Han C."/>
            <person name="Tapia R."/>
            <person name="Saunders E."/>
            <person name="Schmutz J."/>
            <person name="Brettin T."/>
            <person name="Larimer F."/>
            <person name="Land M."/>
            <person name="Hauser L."/>
            <person name="Spring S."/>
            <person name="Rohde M."/>
            <person name="Kyrpides N.C."/>
            <person name="Ivanova N."/>
            <person name="Goker M."/>
            <person name="Beller H.R."/>
            <person name="Klenk H.P."/>
            <person name="Woyke T."/>
        </authorList>
    </citation>
    <scope>NUCLEOTIDE SEQUENCE [LARGE SCALE GENOMIC DNA]</scope>
    <source>
        <strain evidence="5">DSM 9187 / TA4</strain>
    </source>
</reference>
<dbReference type="PANTHER" id="PTHR33495">
    <property type="entry name" value="ANTI-SIGMA FACTOR ANTAGONIST TM_1081-RELATED-RELATED"/>
    <property type="match status" value="1"/>
</dbReference>
<dbReference type="KEGG" id="tau:Tola_1080"/>
<evidence type="ECO:0000256" key="1">
    <source>
        <dbReference type="ARBA" id="ARBA00009013"/>
    </source>
</evidence>
<dbReference type="InterPro" id="IPR036513">
    <property type="entry name" value="STAS_dom_sf"/>
</dbReference>
<feature type="domain" description="STAS" evidence="3">
    <location>
        <begin position="1"/>
        <end position="109"/>
    </location>
</feature>
<name>C4LDB0_TOLAT</name>
<dbReference type="STRING" id="595494.Tola_1080"/>
<dbReference type="GO" id="GO:0043856">
    <property type="term" value="F:anti-sigma factor antagonist activity"/>
    <property type="evidence" value="ECO:0007669"/>
    <property type="project" value="InterPro"/>
</dbReference>